<keyword evidence="1" id="KW-0472">Membrane</keyword>
<dbReference type="EMBL" id="KK118498">
    <property type="protein sequence ID" value="KFM73113.1"/>
    <property type="molecule type" value="Genomic_DNA"/>
</dbReference>
<reference evidence="2 3" key="1">
    <citation type="submission" date="2013-11" db="EMBL/GenBank/DDBJ databases">
        <title>Genome sequencing of Stegodyphus mimosarum.</title>
        <authorList>
            <person name="Bechsgaard J."/>
        </authorList>
    </citation>
    <scope>NUCLEOTIDE SEQUENCE [LARGE SCALE GENOMIC DNA]</scope>
</reference>
<evidence type="ECO:0000313" key="3">
    <source>
        <dbReference type="Proteomes" id="UP000054359"/>
    </source>
</evidence>
<gene>
    <name evidence="2" type="ORF">X975_21090</name>
</gene>
<keyword evidence="1" id="KW-1133">Transmembrane helix</keyword>
<feature type="non-terminal residue" evidence="2">
    <location>
        <position position="86"/>
    </location>
</feature>
<accession>A0A087U6X4</accession>
<keyword evidence="3" id="KW-1185">Reference proteome</keyword>
<evidence type="ECO:0000313" key="2">
    <source>
        <dbReference type="EMBL" id="KFM73113.1"/>
    </source>
</evidence>
<feature type="transmembrane region" description="Helical" evidence="1">
    <location>
        <begin position="50"/>
        <end position="81"/>
    </location>
</feature>
<name>A0A087U6X4_STEMI</name>
<dbReference type="AlphaFoldDB" id="A0A087U6X4"/>
<sequence length="86" mass="9743">MAFGSAYTSLNLQKLENSEPFKGLERLLNKNNWFKPVLDYTEKSTKVNRVYIVVGAIALSFVTLLFHYGIQMVCAAVGFLYPSFKT</sequence>
<keyword evidence="1" id="KW-0812">Transmembrane</keyword>
<organism evidence="2 3">
    <name type="scientific">Stegodyphus mimosarum</name>
    <name type="common">African social velvet spider</name>
    <dbReference type="NCBI Taxonomy" id="407821"/>
    <lineage>
        <taxon>Eukaryota</taxon>
        <taxon>Metazoa</taxon>
        <taxon>Ecdysozoa</taxon>
        <taxon>Arthropoda</taxon>
        <taxon>Chelicerata</taxon>
        <taxon>Arachnida</taxon>
        <taxon>Araneae</taxon>
        <taxon>Araneomorphae</taxon>
        <taxon>Entelegynae</taxon>
        <taxon>Eresoidea</taxon>
        <taxon>Eresidae</taxon>
        <taxon>Stegodyphus</taxon>
    </lineage>
</organism>
<dbReference type="Proteomes" id="UP000054359">
    <property type="component" value="Unassembled WGS sequence"/>
</dbReference>
<dbReference type="OrthoDB" id="10009287at2759"/>
<protein>
    <submittedName>
        <fullName evidence="2">Uncharacterized protein</fullName>
    </submittedName>
</protein>
<proteinExistence type="predicted"/>
<evidence type="ECO:0000256" key="1">
    <source>
        <dbReference type="SAM" id="Phobius"/>
    </source>
</evidence>